<dbReference type="PROSITE" id="PS51278">
    <property type="entry name" value="GATASE_TYPE_2"/>
    <property type="match status" value="1"/>
</dbReference>
<evidence type="ECO:0000256" key="2">
    <source>
        <dbReference type="ARBA" id="ARBA00005752"/>
    </source>
</evidence>
<dbReference type="Proteomes" id="UP000019402">
    <property type="component" value="Unassembled WGS sequence"/>
</dbReference>
<reference evidence="16 17" key="1">
    <citation type="journal article" date="2014" name="Genome Announc.">
        <title>Draft Genome Sequence of Cytophaga fermentans JCM 21142T, a Facultative Anaerobe Isolated from Marine Mud.</title>
        <authorList>
            <person name="Starns D."/>
            <person name="Oshima K."/>
            <person name="Suda W."/>
            <person name="Iino T."/>
            <person name="Yuki M."/>
            <person name="Inoue J."/>
            <person name="Kitamura K."/>
            <person name="Iida T."/>
            <person name="Darby A."/>
            <person name="Hattori M."/>
            <person name="Ohkuma M."/>
        </authorList>
    </citation>
    <scope>NUCLEOTIDE SEQUENCE [LARGE SCALE GENOMIC DNA]</scope>
    <source>
        <strain evidence="16 17">JCM 21142</strain>
    </source>
</reference>
<dbReference type="GO" id="GO:0006529">
    <property type="term" value="P:asparagine biosynthetic process"/>
    <property type="evidence" value="ECO:0007669"/>
    <property type="project" value="UniProtKB-KW"/>
</dbReference>
<dbReference type="PANTHER" id="PTHR11772">
    <property type="entry name" value="ASPARAGINE SYNTHETASE"/>
    <property type="match status" value="1"/>
</dbReference>
<organism evidence="16 17">
    <name type="scientific">Saccharicrinis fermentans DSM 9555 = JCM 21142</name>
    <dbReference type="NCBI Taxonomy" id="869213"/>
    <lineage>
        <taxon>Bacteria</taxon>
        <taxon>Pseudomonadati</taxon>
        <taxon>Bacteroidota</taxon>
        <taxon>Bacteroidia</taxon>
        <taxon>Marinilabiliales</taxon>
        <taxon>Marinilabiliaceae</taxon>
        <taxon>Saccharicrinis</taxon>
    </lineage>
</organism>
<dbReference type="RefSeq" id="WP_235208044.1">
    <property type="nucleotide sequence ID" value="NZ_BAMD01000008.1"/>
</dbReference>
<evidence type="ECO:0000256" key="5">
    <source>
        <dbReference type="ARBA" id="ARBA00022605"/>
    </source>
</evidence>
<dbReference type="GO" id="GO:0004066">
    <property type="term" value="F:asparagine synthase (glutamine-hydrolyzing) activity"/>
    <property type="evidence" value="ECO:0007669"/>
    <property type="project" value="UniProtKB-EC"/>
</dbReference>
<dbReference type="EC" id="6.3.5.4" evidence="3"/>
<accession>W7Y2Z1</accession>
<keyword evidence="7 13" id="KW-0067">ATP-binding</keyword>
<comment type="pathway">
    <text evidence="1">Amino-acid biosynthesis; L-asparagine biosynthesis; L-asparagine from L-aspartate (L-Gln route): step 1/1.</text>
</comment>
<proteinExistence type="inferred from homology"/>
<comment type="catalytic activity">
    <reaction evidence="11">
        <text>L-aspartate + L-glutamine + ATP + H2O = L-asparagine + L-glutamate + AMP + diphosphate + H(+)</text>
        <dbReference type="Rhea" id="RHEA:12228"/>
        <dbReference type="ChEBI" id="CHEBI:15377"/>
        <dbReference type="ChEBI" id="CHEBI:15378"/>
        <dbReference type="ChEBI" id="CHEBI:29985"/>
        <dbReference type="ChEBI" id="CHEBI:29991"/>
        <dbReference type="ChEBI" id="CHEBI:30616"/>
        <dbReference type="ChEBI" id="CHEBI:33019"/>
        <dbReference type="ChEBI" id="CHEBI:58048"/>
        <dbReference type="ChEBI" id="CHEBI:58359"/>
        <dbReference type="ChEBI" id="CHEBI:456215"/>
        <dbReference type="EC" id="6.3.5.4"/>
    </reaction>
</comment>
<keyword evidence="6 13" id="KW-0547">Nucleotide-binding</keyword>
<dbReference type="PANTHER" id="PTHR11772:SF23">
    <property type="entry name" value="ASPARAGINE SYNTHETASE [GLUTAMINE-HYDROLYZING]"/>
    <property type="match status" value="1"/>
</dbReference>
<dbReference type="AlphaFoldDB" id="W7Y2Z1"/>
<evidence type="ECO:0000259" key="15">
    <source>
        <dbReference type="PROSITE" id="PS51278"/>
    </source>
</evidence>
<evidence type="ECO:0000313" key="16">
    <source>
        <dbReference type="EMBL" id="GAF02362.1"/>
    </source>
</evidence>
<dbReference type="eggNOG" id="COG0367">
    <property type="taxonomic scope" value="Bacteria"/>
</dbReference>
<dbReference type="PIRSF" id="PIRSF001589">
    <property type="entry name" value="Asn_synthetase_glu-h"/>
    <property type="match status" value="1"/>
</dbReference>
<evidence type="ECO:0000313" key="17">
    <source>
        <dbReference type="Proteomes" id="UP000019402"/>
    </source>
</evidence>
<evidence type="ECO:0000256" key="8">
    <source>
        <dbReference type="ARBA" id="ARBA00022888"/>
    </source>
</evidence>
<evidence type="ECO:0000256" key="1">
    <source>
        <dbReference type="ARBA" id="ARBA00005187"/>
    </source>
</evidence>
<dbReference type="InterPro" id="IPR033738">
    <property type="entry name" value="AsnB_N"/>
</dbReference>
<comment type="similarity">
    <text evidence="2">Belongs to the asparagine synthetase family.</text>
</comment>
<feature type="binding site" evidence="13">
    <location>
        <position position="274"/>
    </location>
    <ligand>
        <name>ATP</name>
        <dbReference type="ChEBI" id="CHEBI:30616"/>
    </ligand>
</feature>
<feature type="binding site" evidence="13">
    <location>
        <position position="247"/>
    </location>
    <ligand>
        <name>ATP</name>
        <dbReference type="ChEBI" id="CHEBI:30616"/>
    </ligand>
</feature>
<dbReference type="CDD" id="cd00712">
    <property type="entry name" value="AsnB"/>
    <property type="match status" value="1"/>
</dbReference>
<dbReference type="InterPro" id="IPR017932">
    <property type="entry name" value="GATase_2_dom"/>
</dbReference>
<comment type="caution">
    <text evidence="16">The sequence shown here is derived from an EMBL/GenBank/DDBJ whole genome shotgun (WGS) entry which is preliminary data.</text>
</comment>
<dbReference type="NCBIfam" id="TIGR01536">
    <property type="entry name" value="asn_synth_AEB"/>
    <property type="match status" value="1"/>
</dbReference>
<evidence type="ECO:0000256" key="3">
    <source>
        <dbReference type="ARBA" id="ARBA00012737"/>
    </source>
</evidence>
<dbReference type="InterPro" id="IPR006426">
    <property type="entry name" value="Asn_synth_AEB"/>
</dbReference>
<evidence type="ECO:0000256" key="12">
    <source>
        <dbReference type="PIRSR" id="PIRSR001589-1"/>
    </source>
</evidence>
<feature type="active site" description="For GATase activity" evidence="12">
    <location>
        <position position="20"/>
    </location>
</feature>
<evidence type="ECO:0000256" key="10">
    <source>
        <dbReference type="ARBA" id="ARBA00030234"/>
    </source>
</evidence>
<dbReference type="InterPro" id="IPR029055">
    <property type="entry name" value="Ntn_hydrolases_N"/>
</dbReference>
<keyword evidence="5 12" id="KW-0028">Amino-acid biosynthesis</keyword>
<dbReference type="SUPFAM" id="SSF56235">
    <property type="entry name" value="N-terminal nucleophile aminohydrolases (Ntn hydrolases)"/>
    <property type="match status" value="1"/>
</dbReference>
<protein>
    <recommendedName>
        <fullName evidence="3">asparagine synthase (glutamine-hydrolyzing)</fullName>
        <ecNumber evidence="3">6.3.5.4</ecNumber>
    </recommendedName>
    <alternativeName>
        <fullName evidence="10">Glutamine-dependent asparagine synthetase</fullName>
    </alternativeName>
</protein>
<feature type="domain" description="Glutamine amidotransferase type-2" evidence="15">
    <location>
        <begin position="20"/>
        <end position="202"/>
    </location>
</feature>
<evidence type="ECO:0000256" key="11">
    <source>
        <dbReference type="ARBA" id="ARBA00048741"/>
    </source>
</evidence>
<sequence length="546" mass="62462">MPTLIKYNNYNILKSSDHMCGFAVYTGSDMMDKLLFASEFNRIEYRGPDNSIIRDLGKEGWMGFHRLSIMDVSSNGNQPLVYKNINLVCNGEVYNFQQLRKKYEHKYEFKSTSDCEVIIPLFLDKGIEETAKSLDAEFVFVIYDSVAKKYFAARDPIGIRPLFYGYSAQGEIMFSSEMKTLHPLCQEIKPFPPGHYYADGKFVCYKDISKVEKFVDHDLDEILKNINKKLTVGIEKRLQADVPVGFLCSGGLDSSLVCAVAAKMLDKPIKTFAVGIEDDPIDTKYARIVADYLGADHTEVLFTRQQIFDTLSTLIYNTETWDITTIRASMGMYLICKYISENTDVKVLMTGEIADEILGYKYTDFAPTPEAFQQEAEKRIREIHMYDVLRADRCISSCGLEARVPFGDLDFVDYIMSIDPAKKMNTYGEGKYLLRAAFEGDYLPQEILHRDKAAFSDAVGHSSVDYLKAYAEEMYTDDDLENAKTKYPSNTPFTKESLMYRDIFEKHFPGRDQVIKSFWMPNKEWENCDVDDPSARVLPNYGKSGE</sequence>
<gene>
    <name evidence="16" type="ORF">JCM21142_3996</name>
</gene>
<dbReference type="SUPFAM" id="SSF52402">
    <property type="entry name" value="Adenine nucleotide alpha hydrolases-like"/>
    <property type="match status" value="1"/>
</dbReference>
<dbReference type="InterPro" id="IPR014729">
    <property type="entry name" value="Rossmann-like_a/b/a_fold"/>
</dbReference>
<evidence type="ECO:0000256" key="14">
    <source>
        <dbReference type="PIRSR" id="PIRSR001589-3"/>
    </source>
</evidence>
<keyword evidence="8 12" id="KW-0061">Asparagine biosynthesis</keyword>
<dbReference type="CDD" id="cd01991">
    <property type="entry name" value="Asn_synthase_B_C"/>
    <property type="match status" value="1"/>
</dbReference>
<dbReference type="Pfam" id="PF13537">
    <property type="entry name" value="GATase_7"/>
    <property type="match status" value="1"/>
</dbReference>
<dbReference type="STRING" id="869213.GCA_000517085_01234"/>
<keyword evidence="17" id="KW-1185">Reference proteome</keyword>
<feature type="site" description="Important for beta-aspartyl-AMP intermediate formation" evidence="14">
    <location>
        <position position="352"/>
    </location>
</feature>
<evidence type="ECO:0000256" key="13">
    <source>
        <dbReference type="PIRSR" id="PIRSR001589-2"/>
    </source>
</evidence>
<name>W7Y2Z1_9BACT</name>
<dbReference type="GO" id="GO:0005829">
    <property type="term" value="C:cytosol"/>
    <property type="evidence" value="ECO:0007669"/>
    <property type="project" value="TreeGrafter"/>
</dbReference>
<dbReference type="EMBL" id="BAMD01000008">
    <property type="protein sequence ID" value="GAF02362.1"/>
    <property type="molecule type" value="Genomic_DNA"/>
</dbReference>
<dbReference type="NCBIfam" id="NF006949">
    <property type="entry name" value="PRK09431.1"/>
    <property type="match status" value="1"/>
</dbReference>
<evidence type="ECO:0000256" key="6">
    <source>
        <dbReference type="ARBA" id="ARBA00022741"/>
    </source>
</evidence>
<evidence type="ECO:0000256" key="9">
    <source>
        <dbReference type="ARBA" id="ARBA00022962"/>
    </source>
</evidence>
<feature type="binding site" evidence="13">
    <location>
        <position position="114"/>
    </location>
    <ligand>
        <name>L-glutamine</name>
        <dbReference type="ChEBI" id="CHEBI:58359"/>
    </ligand>
</feature>
<evidence type="ECO:0000256" key="4">
    <source>
        <dbReference type="ARBA" id="ARBA00022598"/>
    </source>
</evidence>
<dbReference type="Gene3D" id="3.60.20.10">
    <property type="entry name" value="Glutamine Phosphoribosylpyrophosphate, subunit 1, domain 1"/>
    <property type="match status" value="1"/>
</dbReference>
<dbReference type="Pfam" id="PF00733">
    <property type="entry name" value="Asn_synthase"/>
    <property type="match status" value="2"/>
</dbReference>
<evidence type="ECO:0000256" key="7">
    <source>
        <dbReference type="ARBA" id="ARBA00022840"/>
    </source>
</evidence>
<dbReference type="InterPro" id="IPR050795">
    <property type="entry name" value="Asn_Synthetase"/>
</dbReference>
<keyword evidence="9 12" id="KW-0315">Glutamine amidotransferase</keyword>
<dbReference type="Gene3D" id="3.40.50.620">
    <property type="entry name" value="HUPs"/>
    <property type="match status" value="1"/>
</dbReference>
<dbReference type="GO" id="GO:0005524">
    <property type="term" value="F:ATP binding"/>
    <property type="evidence" value="ECO:0007669"/>
    <property type="project" value="UniProtKB-KW"/>
</dbReference>
<keyword evidence="4" id="KW-0436">Ligase</keyword>
<dbReference type="InterPro" id="IPR001962">
    <property type="entry name" value="Asn_synthase"/>
</dbReference>